<evidence type="ECO:0000313" key="2">
    <source>
        <dbReference type="EMBL" id="PGH29796.1"/>
    </source>
</evidence>
<dbReference type="AlphaFoldDB" id="A0A2B7Z785"/>
<reference evidence="2 3" key="1">
    <citation type="submission" date="2017-10" db="EMBL/GenBank/DDBJ databases">
        <title>Comparative genomics in systemic dimorphic fungi from Ajellomycetaceae.</title>
        <authorList>
            <person name="Munoz J.F."/>
            <person name="Mcewen J.G."/>
            <person name="Clay O.K."/>
            <person name="Cuomo C.A."/>
        </authorList>
    </citation>
    <scope>NUCLEOTIDE SEQUENCE [LARGE SCALE GENOMIC DNA]</scope>
    <source>
        <strain evidence="2 3">UAMH4076</strain>
    </source>
</reference>
<dbReference type="Proteomes" id="UP000226031">
    <property type="component" value="Unassembled WGS sequence"/>
</dbReference>
<feature type="region of interest" description="Disordered" evidence="1">
    <location>
        <begin position="83"/>
        <end position="107"/>
    </location>
</feature>
<keyword evidence="3" id="KW-1185">Reference proteome</keyword>
<evidence type="ECO:0000256" key="1">
    <source>
        <dbReference type="SAM" id="MobiDB-lite"/>
    </source>
</evidence>
<dbReference type="EMBL" id="PDND01000211">
    <property type="protein sequence ID" value="PGH29796.1"/>
    <property type="molecule type" value="Genomic_DNA"/>
</dbReference>
<protein>
    <submittedName>
        <fullName evidence="2">Uncharacterized protein</fullName>
    </submittedName>
</protein>
<feature type="compositionally biased region" description="Basic residues" evidence="1">
    <location>
        <begin position="28"/>
        <end position="37"/>
    </location>
</feature>
<accession>A0A2B7Z785</accession>
<proteinExistence type="predicted"/>
<feature type="region of interest" description="Disordered" evidence="1">
    <location>
        <begin position="28"/>
        <end position="54"/>
    </location>
</feature>
<evidence type="ECO:0000313" key="3">
    <source>
        <dbReference type="Proteomes" id="UP000226031"/>
    </source>
</evidence>
<comment type="caution">
    <text evidence="2">The sequence shown here is derived from an EMBL/GenBank/DDBJ whole genome shotgun (WGS) entry which is preliminary data.</text>
</comment>
<organism evidence="2 3">
    <name type="scientific">[Emmonsia] crescens</name>
    <dbReference type="NCBI Taxonomy" id="73230"/>
    <lineage>
        <taxon>Eukaryota</taxon>
        <taxon>Fungi</taxon>
        <taxon>Dikarya</taxon>
        <taxon>Ascomycota</taxon>
        <taxon>Pezizomycotina</taxon>
        <taxon>Eurotiomycetes</taxon>
        <taxon>Eurotiomycetidae</taxon>
        <taxon>Onygenales</taxon>
        <taxon>Ajellomycetaceae</taxon>
        <taxon>Emergomyces</taxon>
    </lineage>
</organism>
<gene>
    <name evidence="2" type="ORF">GX50_07435</name>
</gene>
<sequence length="107" mass="11905">MTRYALIEPPVIVPAGKSSHAISNCKNRLLHSQRHRQTPAPQHPHPHPRQNTKLSTLFPNRNSAIKPSVSLLKSPFKIDHRAIPSESASQVSAHIFQADQDPRLVDG</sequence>
<name>A0A2B7Z785_9EURO</name>